<evidence type="ECO:0000313" key="2">
    <source>
        <dbReference type="Proteomes" id="UP001183619"/>
    </source>
</evidence>
<comment type="caution">
    <text evidence="1">The sequence shown here is derived from an EMBL/GenBank/DDBJ whole genome shotgun (WGS) entry which is preliminary data.</text>
</comment>
<name>A0ABU2B8A3_9CORY</name>
<dbReference type="EMBL" id="JAVDYF010000001">
    <property type="protein sequence ID" value="MDR7354621.1"/>
    <property type="molecule type" value="Genomic_DNA"/>
</dbReference>
<reference evidence="1 2" key="1">
    <citation type="submission" date="2023-07" db="EMBL/GenBank/DDBJ databases">
        <title>Sequencing the genomes of 1000 actinobacteria strains.</title>
        <authorList>
            <person name="Klenk H.-P."/>
        </authorList>
    </citation>
    <scope>NUCLEOTIDE SEQUENCE [LARGE SCALE GENOMIC DNA]</scope>
    <source>
        <strain evidence="1 2">DSM 44508</strain>
    </source>
</reference>
<organism evidence="1 2">
    <name type="scientific">Corynebacterium felinum</name>
    <dbReference type="NCBI Taxonomy" id="131318"/>
    <lineage>
        <taxon>Bacteria</taxon>
        <taxon>Bacillati</taxon>
        <taxon>Actinomycetota</taxon>
        <taxon>Actinomycetes</taxon>
        <taxon>Mycobacteriales</taxon>
        <taxon>Corynebacteriaceae</taxon>
        <taxon>Corynebacterium</taxon>
    </lineage>
</organism>
<dbReference type="Proteomes" id="UP001183619">
    <property type="component" value="Unassembled WGS sequence"/>
</dbReference>
<protein>
    <submittedName>
        <fullName evidence="1">Uncharacterized protein</fullName>
    </submittedName>
</protein>
<keyword evidence="2" id="KW-1185">Reference proteome</keyword>
<proteinExistence type="predicted"/>
<gene>
    <name evidence="1" type="ORF">J2S37_001159</name>
</gene>
<evidence type="ECO:0000313" key="1">
    <source>
        <dbReference type="EMBL" id="MDR7354621.1"/>
    </source>
</evidence>
<accession>A0ABU2B8A3</accession>
<sequence>MGCALKLGESVTITYKTLLWGHKKSDRLHRRYCNEARRATIDKIYFSSSPRGLGPVKVEIEKVRWDRKTEKQVVKKKTMRLWGWRHTTLLLKPK</sequence>